<feature type="region of interest" description="Disordered" evidence="2">
    <location>
        <begin position="487"/>
        <end position="507"/>
    </location>
</feature>
<dbReference type="PANTHER" id="PTHR31010:SF2">
    <property type="entry name" value="RAN-SPECIFIC GTPASE-ACTIVATING PROTEIN 30"/>
    <property type="match status" value="1"/>
</dbReference>
<dbReference type="GO" id="GO:0005737">
    <property type="term" value="C:cytoplasm"/>
    <property type="evidence" value="ECO:0007669"/>
    <property type="project" value="TreeGrafter"/>
</dbReference>
<dbReference type="GO" id="GO:0030695">
    <property type="term" value="F:GTPase regulator activity"/>
    <property type="evidence" value="ECO:0007669"/>
    <property type="project" value="TreeGrafter"/>
</dbReference>
<evidence type="ECO:0000256" key="1">
    <source>
        <dbReference type="SAM" id="Coils"/>
    </source>
</evidence>
<dbReference type="PANTHER" id="PTHR31010">
    <property type="entry name" value="RAN-SPECIFIC GTPASE-ACTIVATING PROTEIN 30-RELATED"/>
    <property type="match status" value="1"/>
</dbReference>
<gene>
    <name evidence="3" type="ORF">Daesc_002010</name>
</gene>
<comment type="caution">
    <text evidence="3">The sequence shown here is derived from an EMBL/GenBank/DDBJ whole genome shotgun (WGS) entry which is preliminary data.</text>
</comment>
<dbReference type="AlphaFoldDB" id="A0AAX6MVP1"/>
<organism evidence="3 4">
    <name type="scientific">Daldinia eschscholtzii</name>
    <dbReference type="NCBI Taxonomy" id="292717"/>
    <lineage>
        <taxon>Eukaryota</taxon>
        <taxon>Fungi</taxon>
        <taxon>Dikarya</taxon>
        <taxon>Ascomycota</taxon>
        <taxon>Pezizomycotina</taxon>
        <taxon>Sordariomycetes</taxon>
        <taxon>Xylariomycetidae</taxon>
        <taxon>Xylariales</taxon>
        <taxon>Hypoxylaceae</taxon>
        <taxon>Daldinia</taxon>
    </lineage>
</organism>
<name>A0AAX6MVP1_9PEZI</name>
<evidence type="ECO:0000313" key="3">
    <source>
        <dbReference type="EMBL" id="KAK6956730.1"/>
    </source>
</evidence>
<feature type="region of interest" description="Disordered" evidence="2">
    <location>
        <begin position="424"/>
        <end position="474"/>
    </location>
</feature>
<dbReference type="GO" id="GO:0005634">
    <property type="term" value="C:nucleus"/>
    <property type="evidence" value="ECO:0007669"/>
    <property type="project" value="TreeGrafter"/>
</dbReference>
<keyword evidence="1" id="KW-0175">Coiled coil</keyword>
<evidence type="ECO:0000256" key="2">
    <source>
        <dbReference type="SAM" id="MobiDB-lite"/>
    </source>
</evidence>
<dbReference type="Pfam" id="PF05508">
    <property type="entry name" value="Ran-binding"/>
    <property type="match status" value="1"/>
</dbReference>
<keyword evidence="4" id="KW-1185">Reference proteome</keyword>
<proteinExistence type="predicted"/>
<feature type="coiled-coil region" evidence="1">
    <location>
        <begin position="80"/>
        <end position="107"/>
    </location>
</feature>
<sequence>MDAFLAKLSYHATNYAIRSCLALTSTYVIQQGSRLIKTVDDDPLRAELSHLQRRLARKIELISPILESIEFRYARGNSTLEAVVQTAQELRANVDSLGKRLEAAALADQNAKAKGSAAAASVRRMEIQNIITDIKQLIEDIDDSIPLINLWVSAIGGIQTQHSAFSPSRLLQASMLVNVGDTQYILNPGRPMQIGPDFVLSVYMLFRAHASPEDPAEPYGIEEGQRKPVWQEVIHKARVRLRRIPLEDNVPGASNNMGRNTSFVSYAYQIQIVEDLDDGRVHTVEDGDARPSSYEGVSSAGIREFIPVHQISKMFYADVGRILNINNEDGASRSPVLLLKRDVKAIPPNQGQQHDMPLMEQQRFIEGPDESTISDENLDGDTQYELDRQLSLETKLITRTPTNSWKLPQDLDPAWIALEVFEVDSDDDNDTTDDEDEHTPEEEDEEDYRTEKDRQHSNFNHNNPRRLKSSTRPSADSNLVTQLNRMSIASTPSRSSSRNSGALVPNPEKFDEDLLERSPFGAIQTSLSLLEMMLRLTSLQEFEQTTHLAIPDHVLRFYLDESVSRADADAPVHRGLSRERN</sequence>
<evidence type="ECO:0000313" key="4">
    <source>
        <dbReference type="Proteomes" id="UP001369815"/>
    </source>
</evidence>
<protein>
    <recommendedName>
        <fullName evidence="5">RanGTP-binding protein</fullName>
    </recommendedName>
</protein>
<feature type="compositionally biased region" description="Low complexity" evidence="2">
    <location>
        <begin position="487"/>
        <end position="500"/>
    </location>
</feature>
<dbReference type="Proteomes" id="UP001369815">
    <property type="component" value="Unassembled WGS sequence"/>
</dbReference>
<dbReference type="EMBL" id="JBANMG010000002">
    <property type="protein sequence ID" value="KAK6956730.1"/>
    <property type="molecule type" value="Genomic_DNA"/>
</dbReference>
<reference evidence="3 4" key="1">
    <citation type="journal article" date="2024" name="Front Chem Biol">
        <title>Unveiling the potential of Daldinia eschscholtzii MFLUCC 19-0629 through bioactivity and bioinformatics studies for enhanced sustainable agriculture production.</title>
        <authorList>
            <person name="Brooks S."/>
            <person name="Weaver J.A."/>
            <person name="Klomchit A."/>
            <person name="Alharthi S.A."/>
            <person name="Onlamun T."/>
            <person name="Nurani R."/>
            <person name="Vong T.K."/>
            <person name="Alberti F."/>
            <person name="Greco C."/>
        </authorList>
    </citation>
    <scope>NUCLEOTIDE SEQUENCE [LARGE SCALE GENOMIC DNA]</scope>
    <source>
        <strain evidence="3">MFLUCC 19-0629</strain>
    </source>
</reference>
<accession>A0AAX6MVP1</accession>
<dbReference type="InterPro" id="IPR008812">
    <property type="entry name" value="Ran_GTP-bd-rel"/>
</dbReference>
<evidence type="ECO:0008006" key="5">
    <source>
        <dbReference type="Google" id="ProtNLM"/>
    </source>
</evidence>
<feature type="compositionally biased region" description="Acidic residues" evidence="2">
    <location>
        <begin position="424"/>
        <end position="448"/>
    </location>
</feature>